<dbReference type="EMBL" id="CAGS01000085">
    <property type="protein sequence ID" value="CCF82998.1"/>
    <property type="molecule type" value="Genomic_DNA"/>
</dbReference>
<accession>I4EE86</accession>
<proteinExistence type="predicted"/>
<comment type="caution">
    <text evidence="1">The sequence shown here is derived from an EMBL/GenBank/DDBJ whole genome shotgun (WGS) entry which is preliminary data.</text>
</comment>
<protein>
    <submittedName>
        <fullName evidence="1">Uncharacterized protein</fullName>
    </submittedName>
</protein>
<name>I4EE86_9BACT</name>
<reference evidence="1 2" key="1">
    <citation type="journal article" date="2012" name="ISME J.">
        <title>Nitrification expanded: discovery, physiology and genomics of a nitrite-oxidizing bacterium from the phylum Chloroflexi.</title>
        <authorList>
            <person name="Sorokin D.Y."/>
            <person name="Lucker S."/>
            <person name="Vejmelkova D."/>
            <person name="Kostrikina N.A."/>
            <person name="Kleerebezem R."/>
            <person name="Rijpstra W.I."/>
            <person name="Damste J.S."/>
            <person name="Le Paslier D."/>
            <person name="Muyzer G."/>
            <person name="Wagner M."/>
            <person name="van Loosdrecht M.C."/>
            <person name="Daims H."/>
        </authorList>
    </citation>
    <scope>NUCLEOTIDE SEQUENCE [LARGE SCALE GENOMIC DNA]</scope>
    <source>
        <strain evidence="2">none</strain>
    </source>
</reference>
<keyword evidence="2" id="KW-1185">Reference proteome</keyword>
<gene>
    <name evidence="1" type="ORF">NITHO_1750013</name>
</gene>
<evidence type="ECO:0000313" key="1">
    <source>
        <dbReference type="EMBL" id="CCF82998.1"/>
    </source>
</evidence>
<organism evidence="1 2">
    <name type="scientific">Nitrolancea hollandica Lb</name>
    <dbReference type="NCBI Taxonomy" id="1129897"/>
    <lineage>
        <taxon>Bacteria</taxon>
        <taxon>Pseudomonadati</taxon>
        <taxon>Thermomicrobiota</taxon>
        <taxon>Thermomicrobia</taxon>
        <taxon>Sphaerobacterales</taxon>
        <taxon>Sphaerobacterineae</taxon>
        <taxon>Sphaerobacteraceae</taxon>
        <taxon>Nitrolancea</taxon>
    </lineage>
</organism>
<dbReference type="Proteomes" id="UP000004221">
    <property type="component" value="Unassembled WGS sequence"/>
</dbReference>
<sequence>MAINHSLSAEERVRALQMTADALDGIVADAALRDGDLDEETKTRLLERRQEAADRIDPAFALDLASRLGEDALRQAVEENTPPSARASIDALISREGGMLPLVQNEIRRMGSASTTRSSDSFGCALGAVAIVGGVLADKILGGVAAVAGIVAMAKWC</sequence>
<dbReference type="AlphaFoldDB" id="I4EE86"/>
<dbReference type="RefSeq" id="WP_008475634.1">
    <property type="nucleotide sequence ID" value="NZ_CAGS01000085.1"/>
</dbReference>
<evidence type="ECO:0000313" key="2">
    <source>
        <dbReference type="Proteomes" id="UP000004221"/>
    </source>
</evidence>